<sequence>MSNSIPKGWKESSIGQITASKSLFSDGDWVESKDQDPFGSNRLIQLADIGDGTFINKSARFMNDEQFSRLRCTALQEHDILIARMPEPLGRACLYPGKDRRAATVVDIAIIRTTNADHYWLMSAINSSQFRYQIDLNASGTTRTRIARGALSKIKVLEPPLPEQKKIATILSSVDEVIEKTRAQIEKLKDLKTGMMQELLTKGIGHTEFKDSPVGRIPSEWCSACLGSLLSKKPKYGANAPAVAYEPTSPRYIRITDILDNGELDTTSAVGIDPQAAEGYYLSKGDLLIARTGNTVGKSYLHQGEILTVFAGYLIKFVISPTVALPDYVYWYTKSHQFDNWIKNTSRIGAQPNINATEYSEMLLPLPPLSEQKAIVSTLDKIHNTIIQTDTKLHHLKHLKVGLMQDLLTGKVRVNVNQEEAATA</sequence>
<protein>
    <recommendedName>
        <fullName evidence="5">Type I restriction modification DNA specificity domain-containing protein</fullName>
    </recommendedName>
</protein>
<reference evidence="6" key="1">
    <citation type="journal article" date="2014" name="Int. J. Syst. Evol. Microbiol.">
        <title>Complete genome sequence of Corynebacterium casei LMG S-19264T (=DSM 44701T), isolated from a smear-ripened cheese.</title>
        <authorList>
            <consortium name="US DOE Joint Genome Institute (JGI-PGF)"/>
            <person name="Walter F."/>
            <person name="Albersmeier A."/>
            <person name="Kalinowski J."/>
            <person name="Ruckert C."/>
        </authorList>
    </citation>
    <scope>NUCLEOTIDE SEQUENCE</scope>
    <source>
        <strain evidence="6">CGMCC 1.15425</strain>
    </source>
</reference>
<dbReference type="CDD" id="cd17521">
    <property type="entry name" value="RMtype1_S_Sau13435ORF2165P_TRD2-CR2_like"/>
    <property type="match status" value="1"/>
</dbReference>
<dbReference type="GO" id="GO:0009307">
    <property type="term" value="P:DNA restriction-modification system"/>
    <property type="evidence" value="ECO:0007669"/>
    <property type="project" value="UniProtKB-KW"/>
</dbReference>
<comment type="similarity">
    <text evidence="1">Belongs to the type-I restriction system S methylase family.</text>
</comment>
<dbReference type="PANTHER" id="PTHR30408:SF12">
    <property type="entry name" value="TYPE I RESTRICTION ENZYME MJAVIII SPECIFICITY SUBUNIT"/>
    <property type="match status" value="1"/>
</dbReference>
<reference evidence="6" key="2">
    <citation type="submission" date="2020-09" db="EMBL/GenBank/DDBJ databases">
        <authorList>
            <person name="Sun Q."/>
            <person name="Zhou Y."/>
        </authorList>
    </citation>
    <scope>NUCLEOTIDE SEQUENCE</scope>
    <source>
        <strain evidence="6">CGMCC 1.15425</strain>
    </source>
</reference>
<dbReference type="Proteomes" id="UP000627715">
    <property type="component" value="Unassembled WGS sequence"/>
</dbReference>
<evidence type="ECO:0000259" key="5">
    <source>
        <dbReference type="Pfam" id="PF01420"/>
    </source>
</evidence>
<accession>A0A916QMZ2</accession>
<keyword evidence="7" id="KW-1185">Reference proteome</keyword>
<evidence type="ECO:0000313" key="6">
    <source>
        <dbReference type="EMBL" id="GFZ82013.1"/>
    </source>
</evidence>
<feature type="domain" description="Type I restriction modification DNA specificity" evidence="5">
    <location>
        <begin position="251"/>
        <end position="393"/>
    </location>
</feature>
<dbReference type="GO" id="GO:0003677">
    <property type="term" value="F:DNA binding"/>
    <property type="evidence" value="ECO:0007669"/>
    <property type="project" value="UniProtKB-KW"/>
</dbReference>
<dbReference type="PANTHER" id="PTHR30408">
    <property type="entry name" value="TYPE-1 RESTRICTION ENZYME ECOKI SPECIFICITY PROTEIN"/>
    <property type="match status" value="1"/>
</dbReference>
<dbReference type="OrthoDB" id="9798929at2"/>
<keyword evidence="3" id="KW-0238">DNA-binding</keyword>
<evidence type="ECO:0000256" key="2">
    <source>
        <dbReference type="ARBA" id="ARBA00022747"/>
    </source>
</evidence>
<evidence type="ECO:0000256" key="1">
    <source>
        <dbReference type="ARBA" id="ARBA00010923"/>
    </source>
</evidence>
<dbReference type="Gene3D" id="1.10.287.1120">
    <property type="entry name" value="Bipartite methylase S protein"/>
    <property type="match status" value="1"/>
</dbReference>
<dbReference type="Gene3D" id="3.90.220.20">
    <property type="entry name" value="DNA methylase specificity domains"/>
    <property type="match status" value="2"/>
</dbReference>
<dbReference type="InterPro" id="IPR000055">
    <property type="entry name" value="Restrct_endonuc_typeI_TRD"/>
</dbReference>
<dbReference type="SUPFAM" id="SSF116734">
    <property type="entry name" value="DNA methylase specificity domain"/>
    <property type="match status" value="2"/>
</dbReference>
<dbReference type="RefSeq" id="WP_068810290.1">
    <property type="nucleotide sequence ID" value="NZ_BMIY01000012.1"/>
</dbReference>
<proteinExistence type="inferred from homology"/>
<name>A0A916QMZ2_9GAMM</name>
<organism evidence="6 7">
    <name type="scientific">Pseudohongiella nitratireducens</name>
    <dbReference type="NCBI Taxonomy" id="1768907"/>
    <lineage>
        <taxon>Bacteria</taxon>
        <taxon>Pseudomonadati</taxon>
        <taxon>Pseudomonadota</taxon>
        <taxon>Gammaproteobacteria</taxon>
        <taxon>Pseudomonadales</taxon>
        <taxon>Pseudohongiellaceae</taxon>
        <taxon>Pseudohongiella</taxon>
    </lineage>
</organism>
<evidence type="ECO:0000256" key="4">
    <source>
        <dbReference type="SAM" id="Coils"/>
    </source>
</evidence>
<evidence type="ECO:0000313" key="7">
    <source>
        <dbReference type="Proteomes" id="UP000627715"/>
    </source>
</evidence>
<feature type="coiled-coil region" evidence="4">
    <location>
        <begin position="171"/>
        <end position="198"/>
    </location>
</feature>
<dbReference type="Pfam" id="PF01420">
    <property type="entry name" value="Methylase_S"/>
    <property type="match status" value="2"/>
</dbReference>
<dbReference type="EMBL" id="BMIY01000012">
    <property type="protein sequence ID" value="GFZ82013.1"/>
    <property type="molecule type" value="Genomic_DNA"/>
</dbReference>
<dbReference type="InterPro" id="IPR052021">
    <property type="entry name" value="Type-I_RS_S_subunit"/>
</dbReference>
<feature type="domain" description="Type I restriction modification DNA specificity" evidence="5">
    <location>
        <begin position="64"/>
        <end position="187"/>
    </location>
</feature>
<comment type="caution">
    <text evidence="6">The sequence shown here is derived from an EMBL/GenBank/DDBJ whole genome shotgun (WGS) entry which is preliminary data.</text>
</comment>
<evidence type="ECO:0000256" key="3">
    <source>
        <dbReference type="ARBA" id="ARBA00023125"/>
    </source>
</evidence>
<keyword evidence="4" id="KW-0175">Coiled coil</keyword>
<keyword evidence="2" id="KW-0680">Restriction system</keyword>
<gene>
    <name evidence="6" type="ORF">GCM10011403_26870</name>
</gene>
<dbReference type="InterPro" id="IPR044946">
    <property type="entry name" value="Restrct_endonuc_typeI_TRD_sf"/>
</dbReference>
<dbReference type="AlphaFoldDB" id="A0A916QMZ2"/>